<keyword evidence="5" id="KW-1185">Reference proteome</keyword>
<feature type="domain" description="DUF4232" evidence="3">
    <location>
        <begin position="196"/>
        <end position="331"/>
    </location>
</feature>
<dbReference type="EMBL" id="LMWJ01000030">
    <property type="protein sequence ID" value="KUM68802.1"/>
    <property type="molecule type" value="Genomic_DNA"/>
</dbReference>
<dbReference type="PROSITE" id="PS51257">
    <property type="entry name" value="PROKAR_LIPOPROTEIN"/>
    <property type="match status" value="1"/>
</dbReference>
<evidence type="ECO:0000256" key="2">
    <source>
        <dbReference type="SAM" id="SignalP"/>
    </source>
</evidence>
<dbReference type="InterPro" id="IPR025326">
    <property type="entry name" value="DUF4232"/>
</dbReference>
<organism evidence="4 5">
    <name type="scientific">Streptomyces curacoi</name>
    <dbReference type="NCBI Taxonomy" id="146536"/>
    <lineage>
        <taxon>Bacteria</taxon>
        <taxon>Bacillati</taxon>
        <taxon>Actinomycetota</taxon>
        <taxon>Actinomycetes</taxon>
        <taxon>Kitasatosporales</taxon>
        <taxon>Streptomycetaceae</taxon>
        <taxon>Streptomyces</taxon>
    </lineage>
</organism>
<accession>A0A117NWN5</accession>
<dbReference type="Pfam" id="PF14016">
    <property type="entry name" value="DUF4232"/>
    <property type="match status" value="1"/>
</dbReference>
<evidence type="ECO:0000256" key="1">
    <source>
        <dbReference type="SAM" id="MobiDB-lite"/>
    </source>
</evidence>
<keyword evidence="2" id="KW-0732">Signal</keyword>
<name>A0A117NWN5_9ACTN</name>
<feature type="signal peptide" evidence="2">
    <location>
        <begin position="1"/>
        <end position="29"/>
    </location>
</feature>
<protein>
    <recommendedName>
        <fullName evidence="3">DUF4232 domain-containing protein</fullName>
    </recommendedName>
</protein>
<reference evidence="4 5" key="1">
    <citation type="submission" date="2015-10" db="EMBL/GenBank/DDBJ databases">
        <title>Draft genome sequence of Streptomyces curacoi DSM 40107, type strain for the species Streptomyces curacoi.</title>
        <authorList>
            <person name="Ruckert C."/>
            <person name="Winkler A."/>
            <person name="Kalinowski J."/>
            <person name="Kampfer P."/>
            <person name="Glaeser S."/>
        </authorList>
    </citation>
    <scope>NUCLEOTIDE SEQUENCE [LARGE SCALE GENOMIC DNA]</scope>
    <source>
        <strain evidence="4 5">DSM 40107</strain>
    </source>
</reference>
<sequence length="351" mass="35421">MPTSLRALPAVPAVLAGVLLLAACGSESASPGGDAGRARGDGGAVGVEAVCPSGFSQYGRVAASAEPSAGSRPSGAPTPLPLPSTDGTVEGDVKVTGLYAWGDDSGCEADFSADLAVTNRGTEKATYTVTVGFFSASGSIVDHVEQTVASVGPGRTVKATVGMGTSLGDASEVSNVKVEKVRSVPADETPSASGPCPASGVHVYADEGDAAMGLRVVGLHLVNCGTRPYRLDGYPELELLDEDHDTVDGVRILHGTDRISTGIGGAGGPQPVVLRPGEAAEATLAWRNTTGFGDPVHAPYVRVAARPGARPVTVMPELDLGTTGKLGVGPWEKDETFRSDAGVTPRPTAAP</sequence>
<proteinExistence type="predicted"/>
<feature type="region of interest" description="Disordered" evidence="1">
    <location>
        <begin position="63"/>
        <end position="89"/>
    </location>
</feature>
<evidence type="ECO:0000313" key="5">
    <source>
        <dbReference type="Proteomes" id="UP000054024"/>
    </source>
</evidence>
<dbReference type="OrthoDB" id="3827416at2"/>
<feature type="region of interest" description="Disordered" evidence="1">
    <location>
        <begin position="325"/>
        <end position="351"/>
    </location>
</feature>
<comment type="caution">
    <text evidence="4">The sequence shown here is derived from an EMBL/GenBank/DDBJ whole genome shotgun (WGS) entry which is preliminary data.</text>
</comment>
<dbReference type="STRING" id="146536.AQI70_32855"/>
<dbReference type="Proteomes" id="UP000054024">
    <property type="component" value="Unassembled WGS sequence"/>
</dbReference>
<evidence type="ECO:0000259" key="3">
    <source>
        <dbReference type="Pfam" id="PF14016"/>
    </source>
</evidence>
<dbReference type="RefSeq" id="WP_062156105.1">
    <property type="nucleotide sequence ID" value="NZ_KQ947995.1"/>
</dbReference>
<dbReference type="AlphaFoldDB" id="A0A117NWN5"/>
<evidence type="ECO:0000313" key="4">
    <source>
        <dbReference type="EMBL" id="KUM68802.1"/>
    </source>
</evidence>
<feature type="chain" id="PRO_5007152404" description="DUF4232 domain-containing protein" evidence="2">
    <location>
        <begin position="30"/>
        <end position="351"/>
    </location>
</feature>
<gene>
    <name evidence="4" type="ORF">AQI70_32855</name>
</gene>